<dbReference type="HOGENOM" id="CLU_064192_0_0_1"/>
<feature type="compositionally biased region" description="Polar residues" evidence="1">
    <location>
        <begin position="273"/>
        <end position="294"/>
    </location>
</feature>
<reference evidence="2" key="1">
    <citation type="journal article" date="2011" name="PLoS Biol.">
        <title>Gene gain and loss during evolution of obligate parasitism in the white rust pathogen of Arabidopsis thaliana.</title>
        <authorList>
            <person name="Kemen E."/>
            <person name="Gardiner A."/>
            <person name="Schultz-Larsen T."/>
            <person name="Kemen A.C."/>
            <person name="Balmuth A.L."/>
            <person name="Robert-Seilaniantz A."/>
            <person name="Bailey K."/>
            <person name="Holub E."/>
            <person name="Studholme D.J."/>
            <person name="Maclean D."/>
            <person name="Jones J.D."/>
        </authorList>
    </citation>
    <scope>NUCLEOTIDE SEQUENCE</scope>
</reference>
<gene>
    <name evidence="2" type="primary">AlNc14C34G3082</name>
    <name evidence="2" type="ORF">ALNC14_035500</name>
</gene>
<accession>F0W8F2</accession>
<feature type="region of interest" description="Disordered" evidence="1">
    <location>
        <begin position="1"/>
        <end position="41"/>
    </location>
</feature>
<name>F0W8F2_9STRA</name>
<feature type="region of interest" description="Disordered" evidence="1">
    <location>
        <begin position="262"/>
        <end position="323"/>
    </location>
</feature>
<dbReference type="EMBL" id="FR824079">
    <property type="protein sequence ID" value="CCA17407.1"/>
    <property type="molecule type" value="Genomic_DNA"/>
</dbReference>
<dbReference type="AlphaFoldDB" id="F0W8F2"/>
<sequence length="323" mass="35137">MDVDPTPRSNPAAPPTPFEVDDRNASSSSPPTFNEPDPKAHRPTLVDILKASDLQAIDRLFEDDLPSWDVLSAYLIAAKAYVIPTARFSAVLETGQAFVRSPPAHILQSFARDHGNKIVGELLHAGKIGHVGKLPGGNPRLLVTSEDHSFRAFDILRSRYFVDIFGLGPEISTSTIIFALHSLGCDILYENSREAATSQRLAMSTYRVYIRSTCCPAPLLISGKVCEQLFIDGRYYLARDKIAPILADRLSMGQRSPYCLQLPVETPKPHQPPLTSTGPSNGSEKSPATETPTAAGSPESILEDKGSPSLSTGFILNVYGRHE</sequence>
<organism evidence="2">
    <name type="scientific">Albugo laibachii Nc14</name>
    <dbReference type="NCBI Taxonomy" id="890382"/>
    <lineage>
        <taxon>Eukaryota</taxon>
        <taxon>Sar</taxon>
        <taxon>Stramenopiles</taxon>
        <taxon>Oomycota</taxon>
        <taxon>Peronosporomycetes</taxon>
        <taxon>Albuginales</taxon>
        <taxon>Albuginaceae</taxon>
        <taxon>Albugo</taxon>
    </lineage>
</organism>
<proteinExistence type="predicted"/>
<protein>
    <submittedName>
        <fullName evidence="2">AlNc14C34G3082 protein</fullName>
    </submittedName>
</protein>
<reference evidence="2" key="2">
    <citation type="submission" date="2011-02" db="EMBL/GenBank/DDBJ databases">
        <authorList>
            <person name="MacLean D."/>
        </authorList>
    </citation>
    <scope>NUCLEOTIDE SEQUENCE</scope>
</reference>
<evidence type="ECO:0000256" key="1">
    <source>
        <dbReference type="SAM" id="MobiDB-lite"/>
    </source>
</evidence>
<evidence type="ECO:0000313" key="2">
    <source>
        <dbReference type="EMBL" id="CCA17407.1"/>
    </source>
</evidence>